<dbReference type="AlphaFoldDB" id="A0AAE3DFR9"/>
<reference evidence="1" key="1">
    <citation type="submission" date="2021-10" db="EMBL/GenBank/DDBJ databases">
        <title>Anaerobic single-cell dispensing facilitates the cultivation of human gut bacteria.</title>
        <authorList>
            <person name="Afrizal A."/>
        </authorList>
    </citation>
    <scope>NUCLEOTIDE SEQUENCE</scope>
    <source>
        <strain evidence="1">CLA-AA-H272</strain>
    </source>
</reference>
<proteinExistence type="predicted"/>
<keyword evidence="2" id="KW-1185">Reference proteome</keyword>
<comment type="caution">
    <text evidence="1">The sequence shown here is derived from an EMBL/GenBank/DDBJ whole genome shotgun (WGS) entry which is preliminary data.</text>
</comment>
<organism evidence="1 2">
    <name type="scientific">Brotocaccenecus cirricatena</name>
    <dbReference type="NCBI Taxonomy" id="3064195"/>
    <lineage>
        <taxon>Bacteria</taxon>
        <taxon>Bacillati</taxon>
        <taxon>Bacillota</taxon>
        <taxon>Clostridia</taxon>
        <taxon>Eubacteriales</taxon>
        <taxon>Oscillospiraceae</taxon>
        <taxon>Brotocaccenecus</taxon>
    </lineage>
</organism>
<gene>
    <name evidence="1" type="ORF">LKD37_08615</name>
</gene>
<dbReference type="RefSeq" id="WP_302928851.1">
    <property type="nucleotide sequence ID" value="NZ_JAJEPW010000022.1"/>
</dbReference>
<dbReference type="EMBL" id="JAJEPW010000022">
    <property type="protein sequence ID" value="MCC2129574.1"/>
    <property type="molecule type" value="Genomic_DNA"/>
</dbReference>
<name>A0AAE3DFR9_9FIRM</name>
<sequence>MARCYYLDYISKGFLSSYSNDEYVCKLCGKHFATNDPQVKYTCNPDYGEEYKKCPVYQNNR</sequence>
<dbReference type="Proteomes" id="UP001199319">
    <property type="component" value="Unassembled WGS sequence"/>
</dbReference>
<accession>A0AAE3DFR9</accession>
<protein>
    <submittedName>
        <fullName evidence="1">Uncharacterized protein</fullName>
    </submittedName>
</protein>
<evidence type="ECO:0000313" key="2">
    <source>
        <dbReference type="Proteomes" id="UP001199319"/>
    </source>
</evidence>
<evidence type="ECO:0000313" key="1">
    <source>
        <dbReference type="EMBL" id="MCC2129574.1"/>
    </source>
</evidence>